<dbReference type="InterPro" id="IPR011600">
    <property type="entry name" value="Pept_C14_caspase"/>
</dbReference>
<keyword evidence="1" id="KW-0732">Signal</keyword>
<sequence>MVMMRFPALLSRIALLACALLAAATPARADVKALLLATDYAEAADSRLQLDNPVADGRMIAAALRRTTVDEIELVEEPDAARWGTAFEDFAASLSGDDIAFVYFAGHGFQIDGANYLLAADGHSLIGLDAMLRRLTGEARGVVFVVDACRNNPLIEADRSTELEIVAVEGAQRALDTVTLDDIVFSNRGLAQVGSLRGLSAVVFFSTEPGNVAEDGATAGKGSPFAIEFAREIRRRQSLDETFRKTAVAVNERTSGRQSPWRQGDLPFDVFIGGMRALPIP</sequence>
<dbReference type="EMBL" id="CP032228">
    <property type="protein sequence ID" value="QFI63824.1"/>
    <property type="molecule type" value="Genomic_DNA"/>
</dbReference>
<protein>
    <submittedName>
        <fullName evidence="3">Caspase family protein</fullName>
    </submittedName>
</protein>
<evidence type="ECO:0000259" key="2">
    <source>
        <dbReference type="Pfam" id="PF00656"/>
    </source>
</evidence>
<dbReference type="Proteomes" id="UP000325385">
    <property type="component" value="Chromosome"/>
</dbReference>
<dbReference type="InterPro" id="IPR029030">
    <property type="entry name" value="Caspase-like_dom_sf"/>
</dbReference>
<feature type="chain" id="PRO_5025004260" evidence="1">
    <location>
        <begin position="30"/>
        <end position="281"/>
    </location>
</feature>
<accession>A0A5P6NCP5</accession>
<reference evidence="4" key="1">
    <citation type="submission" date="2018-09" db="EMBL/GenBank/DDBJ databases">
        <title>Nocardia yunnanensis sp. nov., an actinomycete isolated from a soil sample.</title>
        <authorList>
            <person name="Zhang J."/>
        </authorList>
    </citation>
    <scope>NUCLEOTIDE SEQUENCE [LARGE SCALE GENOMIC DNA]</scope>
    <source>
        <strain evidence="4">21-3</strain>
    </source>
</reference>
<evidence type="ECO:0000313" key="4">
    <source>
        <dbReference type="Proteomes" id="UP000325385"/>
    </source>
</evidence>
<feature type="domain" description="Peptidase C14 caspase" evidence="2">
    <location>
        <begin position="32"/>
        <end position="266"/>
    </location>
</feature>
<evidence type="ECO:0000313" key="3">
    <source>
        <dbReference type="EMBL" id="QFI63824.1"/>
    </source>
</evidence>
<name>A0A5P6NCP5_9SPHN</name>
<dbReference type="SUPFAM" id="SSF52129">
    <property type="entry name" value="Caspase-like"/>
    <property type="match status" value="1"/>
</dbReference>
<organism evidence="3 4">
    <name type="scientific">Qipengyuania flava</name>
    <dbReference type="NCBI Taxonomy" id="192812"/>
    <lineage>
        <taxon>Bacteria</taxon>
        <taxon>Pseudomonadati</taxon>
        <taxon>Pseudomonadota</taxon>
        <taxon>Alphaproteobacteria</taxon>
        <taxon>Sphingomonadales</taxon>
        <taxon>Erythrobacteraceae</taxon>
        <taxon>Qipengyuania</taxon>
    </lineage>
</organism>
<dbReference type="PANTHER" id="PTHR22576:SF37">
    <property type="entry name" value="MUCOSA-ASSOCIATED LYMPHOID TISSUE LYMPHOMA TRANSLOCATION PROTEIN 1"/>
    <property type="match status" value="1"/>
</dbReference>
<proteinExistence type="predicted"/>
<dbReference type="Gene3D" id="3.40.50.1460">
    <property type="match status" value="1"/>
</dbReference>
<dbReference type="GO" id="GO:0006508">
    <property type="term" value="P:proteolysis"/>
    <property type="evidence" value="ECO:0007669"/>
    <property type="project" value="InterPro"/>
</dbReference>
<dbReference type="Pfam" id="PF00656">
    <property type="entry name" value="Peptidase_C14"/>
    <property type="match status" value="1"/>
</dbReference>
<evidence type="ECO:0000256" key="1">
    <source>
        <dbReference type="SAM" id="SignalP"/>
    </source>
</evidence>
<dbReference type="PANTHER" id="PTHR22576">
    <property type="entry name" value="MUCOSA ASSOCIATED LYMPHOID TISSUE LYMPHOMA TRANSLOCATION PROTEIN 1/PARACASPASE"/>
    <property type="match status" value="1"/>
</dbReference>
<gene>
    <name evidence="3" type="ORF">D0Y83_11510</name>
</gene>
<dbReference type="AlphaFoldDB" id="A0A5P6NCP5"/>
<feature type="signal peptide" evidence="1">
    <location>
        <begin position="1"/>
        <end position="29"/>
    </location>
</feature>
<dbReference type="GO" id="GO:0004197">
    <property type="term" value="F:cysteine-type endopeptidase activity"/>
    <property type="evidence" value="ECO:0007669"/>
    <property type="project" value="InterPro"/>
</dbReference>
<dbReference type="InterPro" id="IPR052039">
    <property type="entry name" value="Caspase-related_regulators"/>
</dbReference>